<name>A0A8D5FSC5_9BACT</name>
<reference evidence="4" key="1">
    <citation type="submission" date="2020-09" db="EMBL/GenBank/DDBJ databases">
        <title>Desulfogranum mesoprofundum gen. nov., sp. nov., a novel mesophilic, sulfate-reducing chemolithoautotroph isolated from a deep-sea hydrothermal vent chimney in the Suiyo Seamount.</title>
        <authorList>
            <person name="Hashimoto Y."/>
            <person name="Nakagawa S."/>
        </authorList>
    </citation>
    <scope>NUCLEOTIDE SEQUENCE</scope>
    <source>
        <strain evidence="4">KT2</strain>
    </source>
</reference>
<evidence type="ECO:0000256" key="1">
    <source>
        <dbReference type="SAM" id="Coils"/>
    </source>
</evidence>
<sequence>MEKPVEFKPPNLWQRLPGKFFWKRFSWTTLLIGLVFAAGIFVWFFCRIEPGPGQIAVLIRKTGDKLDAGQVIALKENQKGIQLKVLPEGRYFYNPYTWSWRIHRILDVPAGKLGVMTRLFGNELPPGKIIAEKNQRGIMKDILRPGKYRVNPYAYHVALFNAINISPGHVGVVTTLTGKDVLEDTLPPEELNSFMVSDGYKGVSGRLLDPGTHYLNPYMYNIVEVNTQSQRFEMSGRDAINFLTLDGFTVTVEGTIEFGIQRNDAAFLTHRVGDMGDIIKKLILPRARGFSRIEGSKHPAVNFIVGETRQKFQKDLEQHLRIKSKGWGVDIKSVLIRKIIVPDEIASINRDRELAVQEAAKYQQQIFQARSKAELTKQEMLAIQSREKVEADTRRIRAVIDAQQDQAVRLIAASKELDVAKIEYEAAGFQAESILLTADGEKDAIRARNEAEAVVLKNRVDSFGSGKNFARYTLYKKIGPRINSVLSSDSKEGLGSIFGDFELSGEVYNESIYEAGPCRSRYLFSRHPGLDMDVLSFLCRSEPDGHRDLQNRGPSGAWSDSCP</sequence>
<proteinExistence type="predicted"/>
<keyword evidence="2" id="KW-0812">Transmembrane</keyword>
<keyword evidence="5" id="KW-1185">Reference proteome</keyword>
<evidence type="ECO:0000313" key="5">
    <source>
        <dbReference type="Proteomes" id="UP000826725"/>
    </source>
</evidence>
<keyword evidence="2" id="KW-1133">Transmembrane helix</keyword>
<dbReference type="AlphaFoldDB" id="A0A8D5FSC5"/>
<dbReference type="PANTHER" id="PTHR10264:SF19">
    <property type="entry name" value="AT06885P-RELATED"/>
    <property type="match status" value="1"/>
</dbReference>
<evidence type="ECO:0000259" key="3">
    <source>
        <dbReference type="Pfam" id="PF01145"/>
    </source>
</evidence>
<dbReference type="GO" id="GO:0005886">
    <property type="term" value="C:plasma membrane"/>
    <property type="evidence" value="ECO:0007669"/>
    <property type="project" value="InterPro"/>
</dbReference>
<dbReference type="PANTHER" id="PTHR10264">
    <property type="entry name" value="BAND 7 PROTEIN-RELATED"/>
    <property type="match status" value="1"/>
</dbReference>
<dbReference type="Pfam" id="PF01145">
    <property type="entry name" value="Band_7"/>
    <property type="match status" value="1"/>
</dbReference>
<dbReference type="Proteomes" id="UP000826725">
    <property type="component" value="Chromosome"/>
</dbReference>
<accession>A0A8D5FSC5</accession>
<feature type="transmembrane region" description="Helical" evidence="2">
    <location>
        <begin position="25"/>
        <end position="45"/>
    </location>
</feature>
<keyword evidence="1" id="KW-0175">Coiled coil</keyword>
<evidence type="ECO:0000256" key="2">
    <source>
        <dbReference type="SAM" id="Phobius"/>
    </source>
</evidence>
<gene>
    <name evidence="4" type="ORF">DGMP_34680</name>
</gene>
<feature type="domain" description="Band 7" evidence="3">
    <location>
        <begin position="164"/>
        <end position="372"/>
    </location>
</feature>
<dbReference type="InterPro" id="IPR001107">
    <property type="entry name" value="Band_7"/>
</dbReference>
<dbReference type="KEGG" id="dbk:DGMP_34680"/>
<dbReference type="EMBL" id="AP024086">
    <property type="protein sequence ID" value="BCL62775.1"/>
    <property type="molecule type" value="Genomic_DNA"/>
</dbReference>
<keyword evidence="2" id="KW-0472">Membrane</keyword>
<feature type="coiled-coil region" evidence="1">
    <location>
        <begin position="345"/>
        <end position="379"/>
    </location>
</feature>
<evidence type="ECO:0000313" key="4">
    <source>
        <dbReference type="EMBL" id="BCL62775.1"/>
    </source>
</evidence>
<organism evidence="4 5">
    <name type="scientific">Desulfomarina profundi</name>
    <dbReference type="NCBI Taxonomy" id="2772557"/>
    <lineage>
        <taxon>Bacteria</taxon>
        <taxon>Pseudomonadati</taxon>
        <taxon>Thermodesulfobacteriota</taxon>
        <taxon>Desulfobulbia</taxon>
        <taxon>Desulfobulbales</taxon>
        <taxon>Desulfobulbaceae</taxon>
        <taxon>Desulfomarina</taxon>
    </lineage>
</organism>
<dbReference type="InterPro" id="IPR043202">
    <property type="entry name" value="Band-7_stomatin-like"/>
</dbReference>
<protein>
    <recommendedName>
        <fullName evidence="3">Band 7 domain-containing protein</fullName>
    </recommendedName>
</protein>
<dbReference type="RefSeq" id="WP_228855095.1">
    <property type="nucleotide sequence ID" value="NZ_AP024086.1"/>
</dbReference>